<feature type="region of interest" description="Disordered" evidence="1">
    <location>
        <begin position="1"/>
        <end position="20"/>
    </location>
</feature>
<reference evidence="3" key="1">
    <citation type="journal article" date="2019" name="Int. J. Syst. Evol. Microbiol.">
        <title>The Global Catalogue of Microorganisms (GCM) 10K type strain sequencing project: providing services to taxonomists for standard genome sequencing and annotation.</title>
        <authorList>
            <consortium name="The Broad Institute Genomics Platform"/>
            <consortium name="The Broad Institute Genome Sequencing Center for Infectious Disease"/>
            <person name="Wu L."/>
            <person name="Ma J."/>
        </authorList>
    </citation>
    <scope>NUCLEOTIDE SEQUENCE [LARGE SCALE GENOMIC DNA]</scope>
    <source>
        <strain evidence="3">TISTR 1858</strain>
    </source>
</reference>
<sequence>MPNKQKKESPKRKSNLRLGKETYGDMPIEKCFKEAFEPYFNPNKAKDLYLNRLG</sequence>
<evidence type="ECO:0000313" key="3">
    <source>
        <dbReference type="Proteomes" id="UP001597451"/>
    </source>
</evidence>
<keyword evidence="3" id="KW-1185">Reference proteome</keyword>
<comment type="caution">
    <text evidence="2">The sequence shown here is derived from an EMBL/GenBank/DDBJ whole genome shotgun (WGS) entry which is preliminary data.</text>
</comment>
<proteinExistence type="predicted"/>
<accession>A0ABW5Q076</accession>
<evidence type="ECO:0000256" key="1">
    <source>
        <dbReference type="SAM" id="MobiDB-lite"/>
    </source>
</evidence>
<gene>
    <name evidence="2" type="ORF">ACFSUN_08450</name>
</gene>
<evidence type="ECO:0000313" key="2">
    <source>
        <dbReference type="EMBL" id="MFD2628816.1"/>
    </source>
</evidence>
<dbReference type="EMBL" id="JBHUMX010000019">
    <property type="protein sequence ID" value="MFD2628816.1"/>
    <property type="molecule type" value="Genomic_DNA"/>
</dbReference>
<organism evidence="2 3">
    <name type="scientific">Oceanobacillus kapialis</name>
    <dbReference type="NCBI Taxonomy" id="481353"/>
    <lineage>
        <taxon>Bacteria</taxon>
        <taxon>Bacillati</taxon>
        <taxon>Bacillota</taxon>
        <taxon>Bacilli</taxon>
        <taxon>Bacillales</taxon>
        <taxon>Bacillaceae</taxon>
        <taxon>Oceanobacillus</taxon>
    </lineage>
</organism>
<name>A0ABW5Q076_9BACI</name>
<dbReference type="Proteomes" id="UP001597451">
    <property type="component" value="Unassembled WGS sequence"/>
</dbReference>
<protein>
    <submittedName>
        <fullName evidence="2">Uncharacterized protein</fullName>
    </submittedName>
</protein>
<dbReference type="RefSeq" id="WP_379561563.1">
    <property type="nucleotide sequence ID" value="NZ_JBHUMX010000019.1"/>
</dbReference>